<feature type="domain" description="Outer membrane protein beta-barrel" evidence="3">
    <location>
        <begin position="68"/>
        <end position="206"/>
    </location>
</feature>
<evidence type="ECO:0000256" key="1">
    <source>
        <dbReference type="ARBA" id="ARBA00022729"/>
    </source>
</evidence>
<dbReference type="RefSeq" id="WP_234658295.1">
    <property type="nucleotide sequence ID" value="NZ_CP094997.1"/>
</dbReference>
<keyword evidence="5" id="KW-1185">Reference proteome</keyword>
<evidence type="ECO:0000259" key="3">
    <source>
        <dbReference type="Pfam" id="PF13505"/>
    </source>
</evidence>
<dbReference type="AlphaFoldDB" id="A0A9X1TGA0"/>
<dbReference type="Proteomes" id="UP001139000">
    <property type="component" value="Unassembled WGS sequence"/>
</dbReference>
<protein>
    <submittedName>
        <fullName evidence="4">PorT family protein</fullName>
    </submittedName>
</protein>
<feature type="chain" id="PRO_5040998239" evidence="2">
    <location>
        <begin position="22"/>
        <end position="212"/>
    </location>
</feature>
<sequence length="212" mass="23203">MKSIFYTSLILAGFLFSGSDACSQSKFAVSANVTPFLGHSKTTVDVIVPDSGSSGTFTTQRWTSEASPKGIWIGLNGRFSFSKKWSASTGLWYGYYRIKATNVDSRSHTFSIPLVANLQTSDRKLSPYFSAGAFWNFATTSRLTIPDIGTVTFKSDENTSRISPTVGAGVIYHFAQRLSLIAQPTFTYAIPPSNMDTKAYQVGLNLQLMVKL</sequence>
<proteinExistence type="predicted"/>
<dbReference type="SUPFAM" id="SSF56925">
    <property type="entry name" value="OMPA-like"/>
    <property type="match status" value="1"/>
</dbReference>
<comment type="caution">
    <text evidence="4">The sequence shown here is derived from an EMBL/GenBank/DDBJ whole genome shotgun (WGS) entry which is preliminary data.</text>
</comment>
<evidence type="ECO:0000313" key="4">
    <source>
        <dbReference type="EMBL" id="MCF0065306.1"/>
    </source>
</evidence>
<dbReference type="InterPro" id="IPR027385">
    <property type="entry name" value="Beta-barrel_OMP"/>
</dbReference>
<dbReference type="InterPro" id="IPR011250">
    <property type="entry name" value="OMP/PagP_B-barrel"/>
</dbReference>
<feature type="signal peptide" evidence="2">
    <location>
        <begin position="1"/>
        <end position="21"/>
    </location>
</feature>
<gene>
    <name evidence="4" type="ORF">LXM26_27580</name>
</gene>
<name>A0A9X1TGA0_9BACT</name>
<dbReference type="EMBL" id="JAJTTC010000010">
    <property type="protein sequence ID" value="MCF0065306.1"/>
    <property type="molecule type" value="Genomic_DNA"/>
</dbReference>
<dbReference type="Gene3D" id="2.40.160.20">
    <property type="match status" value="1"/>
</dbReference>
<evidence type="ECO:0000313" key="5">
    <source>
        <dbReference type="Proteomes" id="UP001139000"/>
    </source>
</evidence>
<keyword evidence="1 2" id="KW-0732">Signal</keyword>
<evidence type="ECO:0000256" key="2">
    <source>
        <dbReference type="SAM" id="SignalP"/>
    </source>
</evidence>
<accession>A0A9X1TGA0</accession>
<dbReference type="Pfam" id="PF13505">
    <property type="entry name" value="OMP_b-brl"/>
    <property type="match status" value="1"/>
</dbReference>
<organism evidence="4 5">
    <name type="scientific">Dyadobacter chenwenxiniae</name>
    <dbReference type="NCBI Taxonomy" id="2906456"/>
    <lineage>
        <taxon>Bacteria</taxon>
        <taxon>Pseudomonadati</taxon>
        <taxon>Bacteroidota</taxon>
        <taxon>Cytophagia</taxon>
        <taxon>Cytophagales</taxon>
        <taxon>Spirosomataceae</taxon>
        <taxon>Dyadobacter</taxon>
    </lineage>
</organism>
<reference evidence="4" key="1">
    <citation type="submission" date="2021-12" db="EMBL/GenBank/DDBJ databases">
        <title>Novel species in genus Dyadobacter.</title>
        <authorList>
            <person name="Ma C."/>
        </authorList>
    </citation>
    <scope>NUCLEOTIDE SEQUENCE</scope>
    <source>
        <strain evidence="4">LJ419</strain>
    </source>
</reference>